<evidence type="ECO:0000256" key="1">
    <source>
        <dbReference type="ARBA" id="ARBA00022670"/>
    </source>
</evidence>
<evidence type="ECO:0000313" key="6">
    <source>
        <dbReference type="EMBL" id="GEU88339.1"/>
    </source>
</evidence>
<dbReference type="InterPro" id="IPR013103">
    <property type="entry name" value="RVT_2"/>
</dbReference>
<dbReference type="Pfam" id="PF07727">
    <property type="entry name" value="RVT_2"/>
    <property type="match status" value="1"/>
</dbReference>
<dbReference type="InterPro" id="IPR001584">
    <property type="entry name" value="Integrase_cat-core"/>
</dbReference>
<dbReference type="AlphaFoldDB" id="A0A6L2NSK5"/>
<feature type="region of interest" description="Disordered" evidence="4">
    <location>
        <begin position="432"/>
        <end position="466"/>
    </location>
</feature>
<dbReference type="InterPro" id="IPR012337">
    <property type="entry name" value="RNaseH-like_sf"/>
</dbReference>
<feature type="domain" description="Integrase catalytic" evidence="5">
    <location>
        <begin position="181"/>
        <end position="365"/>
    </location>
</feature>
<protein>
    <recommendedName>
        <fullName evidence="5">Integrase catalytic domain-containing protein</fullName>
    </recommendedName>
</protein>
<dbReference type="GO" id="GO:0046872">
    <property type="term" value="F:metal ion binding"/>
    <property type="evidence" value="ECO:0007669"/>
    <property type="project" value="UniProtKB-KW"/>
</dbReference>
<sequence>FAKLSVESYRVKPIKVVTQTSSVKISEPVKENNDAPLIVDWESEGEDEVESPSDIEKKTIKPSVDKVQVDIPKQNDKPTRRPVKYAEMHMTGNISYLTEFKESDGGYVTFGGGDKGGKITGKGIIRTSKLDFEDVYFVKELKFNLFSVSQMCDKKNSVLFTNTECFVLSPDFKLADESHALLKVPRKNNMYSVHMKNIVPKKDLTCLVAKATNDESMLCLMHKKYCLVVTNDFSRFTWVFFLATTDKTSRILKSFITEIENLVDKKVKIIKCKNGTKFKNRVMNEFCEEKGFTWEYSVARTPQQNRVAERRNRTLIEVARTMLADSKLPTTFWTEAVNTACYVQNRVLVVKPYFKTPYELFRGDGPKWLFDIDALTKLMNYVPVIAGTNSNDFAEKGASFDAGQTNMETGSSQDYILMLLWNDGSLFDSSLKDSDGGNKDNDGSCKESEIDNQERPNADNRTNDVNTTRTSINIVSSNINTASPTVNTVRLSDDFFGANNDMRNLDRVEVDISNISTTYPVLTTLNTRIHKDYSVDNVIGDMQSSVQTSRMTVTTDEHGCISAIYEVKTHEDLHTCKRVIGTKWVFRNKKDERGIVIRNKARLVAQRFTQEEGINYDEVFSPVARIKAIRIKEEVYMCQPQGFKDPNYPDKVYKVEKALYGLHQALRACQDKYVDEILRKFKFVDVKPANTPMDKEKALLKDSDSDDVDVHLVRSMIRKQTVVATSTTEAEYVAAASCYGQVLWIQNQLLDYGISTVS</sequence>
<dbReference type="GO" id="GO:0015074">
    <property type="term" value="P:DNA integration"/>
    <property type="evidence" value="ECO:0007669"/>
    <property type="project" value="InterPro"/>
</dbReference>
<dbReference type="GO" id="GO:0008233">
    <property type="term" value="F:peptidase activity"/>
    <property type="evidence" value="ECO:0007669"/>
    <property type="project" value="UniProtKB-KW"/>
</dbReference>
<dbReference type="Pfam" id="PF22936">
    <property type="entry name" value="Pol_BBD"/>
    <property type="match status" value="1"/>
</dbReference>
<evidence type="ECO:0000256" key="2">
    <source>
        <dbReference type="ARBA" id="ARBA00022723"/>
    </source>
</evidence>
<reference evidence="6" key="1">
    <citation type="journal article" date="2019" name="Sci. Rep.">
        <title>Draft genome of Tanacetum cinerariifolium, the natural source of mosquito coil.</title>
        <authorList>
            <person name="Yamashiro T."/>
            <person name="Shiraishi A."/>
            <person name="Satake H."/>
            <person name="Nakayama K."/>
        </authorList>
    </citation>
    <scope>NUCLEOTIDE SEQUENCE</scope>
</reference>
<dbReference type="PANTHER" id="PTHR42648">
    <property type="entry name" value="TRANSPOSASE, PUTATIVE-RELATED"/>
    <property type="match status" value="1"/>
</dbReference>
<dbReference type="Gene3D" id="3.30.420.10">
    <property type="entry name" value="Ribonuclease H-like superfamily/Ribonuclease H"/>
    <property type="match status" value="1"/>
</dbReference>
<dbReference type="GO" id="GO:0003676">
    <property type="term" value="F:nucleic acid binding"/>
    <property type="evidence" value="ECO:0007669"/>
    <property type="project" value="InterPro"/>
</dbReference>
<dbReference type="SUPFAM" id="SSF53098">
    <property type="entry name" value="Ribonuclease H-like"/>
    <property type="match status" value="1"/>
</dbReference>
<proteinExistence type="predicted"/>
<organism evidence="6">
    <name type="scientific">Tanacetum cinerariifolium</name>
    <name type="common">Dalmatian daisy</name>
    <name type="synonym">Chrysanthemum cinerariifolium</name>
    <dbReference type="NCBI Taxonomy" id="118510"/>
    <lineage>
        <taxon>Eukaryota</taxon>
        <taxon>Viridiplantae</taxon>
        <taxon>Streptophyta</taxon>
        <taxon>Embryophyta</taxon>
        <taxon>Tracheophyta</taxon>
        <taxon>Spermatophyta</taxon>
        <taxon>Magnoliopsida</taxon>
        <taxon>eudicotyledons</taxon>
        <taxon>Gunneridae</taxon>
        <taxon>Pentapetalae</taxon>
        <taxon>asterids</taxon>
        <taxon>campanulids</taxon>
        <taxon>Asterales</taxon>
        <taxon>Asteraceae</taxon>
        <taxon>Asteroideae</taxon>
        <taxon>Anthemideae</taxon>
        <taxon>Anthemidinae</taxon>
        <taxon>Tanacetum</taxon>
    </lineage>
</organism>
<evidence type="ECO:0000256" key="4">
    <source>
        <dbReference type="SAM" id="MobiDB-lite"/>
    </source>
</evidence>
<name>A0A6L2NSK5_TANCI</name>
<evidence type="ECO:0000256" key="3">
    <source>
        <dbReference type="ARBA" id="ARBA00022801"/>
    </source>
</evidence>
<feature type="non-terminal residue" evidence="6">
    <location>
        <position position="1"/>
    </location>
</feature>
<dbReference type="Pfam" id="PF00665">
    <property type="entry name" value="rve"/>
    <property type="match status" value="1"/>
</dbReference>
<dbReference type="InterPro" id="IPR039537">
    <property type="entry name" value="Retrotran_Ty1/copia-like"/>
</dbReference>
<evidence type="ECO:0000259" key="5">
    <source>
        <dbReference type="PROSITE" id="PS50994"/>
    </source>
</evidence>
<keyword evidence="1" id="KW-0645">Protease</keyword>
<gene>
    <name evidence="6" type="ORF">Tci_060317</name>
</gene>
<dbReference type="GO" id="GO:0006508">
    <property type="term" value="P:proteolysis"/>
    <property type="evidence" value="ECO:0007669"/>
    <property type="project" value="UniProtKB-KW"/>
</dbReference>
<feature type="compositionally biased region" description="Basic and acidic residues" evidence="4">
    <location>
        <begin position="432"/>
        <end position="462"/>
    </location>
</feature>
<accession>A0A6L2NSK5</accession>
<dbReference type="InterPro" id="IPR054722">
    <property type="entry name" value="PolX-like_BBD"/>
</dbReference>
<comment type="caution">
    <text evidence="6">The sequence shown here is derived from an EMBL/GenBank/DDBJ whole genome shotgun (WGS) entry which is preliminary data.</text>
</comment>
<keyword evidence="3" id="KW-0378">Hydrolase</keyword>
<keyword evidence="2" id="KW-0479">Metal-binding</keyword>
<dbReference type="InterPro" id="IPR036397">
    <property type="entry name" value="RNaseH_sf"/>
</dbReference>
<dbReference type="PROSITE" id="PS50994">
    <property type="entry name" value="INTEGRASE"/>
    <property type="match status" value="1"/>
</dbReference>
<dbReference type="EMBL" id="BKCJ010009729">
    <property type="protein sequence ID" value="GEU88339.1"/>
    <property type="molecule type" value="Genomic_DNA"/>
</dbReference>
<dbReference type="PANTHER" id="PTHR42648:SF32">
    <property type="entry name" value="RIBONUCLEASE H-LIKE DOMAIN, GAG-PRE-INTEGRASE DOMAIN PROTEIN-RELATED"/>
    <property type="match status" value="1"/>
</dbReference>